<keyword evidence="2" id="KW-1185">Reference proteome</keyword>
<evidence type="ECO:0000313" key="1">
    <source>
        <dbReference type="EMBL" id="GAA2663762.1"/>
    </source>
</evidence>
<accession>A0ABP6EG29</accession>
<comment type="caution">
    <text evidence="1">The sequence shown here is derived from an EMBL/GenBank/DDBJ whole genome shotgun (WGS) entry which is preliminary data.</text>
</comment>
<gene>
    <name evidence="1" type="ORF">GCM10010412_038580</name>
</gene>
<dbReference type="Proteomes" id="UP001501666">
    <property type="component" value="Unassembled WGS sequence"/>
</dbReference>
<dbReference type="EMBL" id="BAAATE010000009">
    <property type="protein sequence ID" value="GAA2663762.1"/>
    <property type="molecule type" value="Genomic_DNA"/>
</dbReference>
<proteinExistence type="predicted"/>
<protein>
    <submittedName>
        <fullName evidence="1">Uncharacterized protein</fullName>
    </submittedName>
</protein>
<reference evidence="2" key="1">
    <citation type="journal article" date="2019" name="Int. J. Syst. Evol. Microbiol.">
        <title>The Global Catalogue of Microorganisms (GCM) 10K type strain sequencing project: providing services to taxonomists for standard genome sequencing and annotation.</title>
        <authorList>
            <consortium name="The Broad Institute Genomics Platform"/>
            <consortium name="The Broad Institute Genome Sequencing Center for Infectious Disease"/>
            <person name="Wu L."/>
            <person name="Ma J."/>
        </authorList>
    </citation>
    <scope>NUCLEOTIDE SEQUENCE [LARGE SCALE GENOMIC DNA]</scope>
    <source>
        <strain evidence="2">JCM 6835</strain>
    </source>
</reference>
<organism evidence="1 2">
    <name type="scientific">Nonomuraea recticatena</name>
    <dbReference type="NCBI Taxonomy" id="46178"/>
    <lineage>
        <taxon>Bacteria</taxon>
        <taxon>Bacillati</taxon>
        <taxon>Actinomycetota</taxon>
        <taxon>Actinomycetes</taxon>
        <taxon>Streptosporangiales</taxon>
        <taxon>Streptosporangiaceae</taxon>
        <taxon>Nonomuraea</taxon>
    </lineage>
</organism>
<name>A0ABP6EG29_9ACTN</name>
<evidence type="ECO:0000313" key="2">
    <source>
        <dbReference type="Proteomes" id="UP001501666"/>
    </source>
</evidence>
<sequence>MLPSRMISREFVSPQLRLTRSTRTAELTLRRSLPSLFLLDPSSDQFRVSTGLQRRAMLGEQRCVLLPRQFASPAYQWKALTRAAAGIAQVCRCPAIRSNGPAIR</sequence>